<name>A0ABV6N166_9PSEU</name>
<dbReference type="InterPro" id="IPR013120">
    <property type="entry name" value="FAR_NAD-bd"/>
</dbReference>
<dbReference type="InterPro" id="IPR036291">
    <property type="entry name" value="NAD(P)-bd_dom_sf"/>
</dbReference>
<keyword evidence="3" id="KW-1185">Reference proteome</keyword>
<sequence length="370" mass="40695">MHVVTGATGLVGAALVLELLRRTDADVTCLVRPGRSDASTRLTAALTHAARAFGHGESFAADIRHRCAAVAADVDLPLCGVDPSRLRGTEFWHCAADQRYEERHWEGLQRTNVLGTRHAVDLATELGCRSFNHFSTAYVAGRRNGTVRERAVTDPLHNNRYEESKIAAEWVVLAADGLVKRILRPGIVIGHSVTRAVVGGHSGMYGIHRQLVQLERMLSMLGDPAVRTRPLRLRADRATPVDLAPVDLVAADAVSLSRSGQAGVFHLTHPTGIRLGDGLDLMFDVAGLPRPHYTYSDTAFTAADREFDRKIDFFRSYLTGHKTFDRSRLLAAVPAPAVSGWQLDRAVLREFQLWYQCHATSRQSVPSLSR</sequence>
<comment type="caution">
    <text evidence="2">The sequence shown here is derived from an EMBL/GenBank/DDBJ whole genome shotgun (WGS) entry which is preliminary data.</text>
</comment>
<gene>
    <name evidence="2" type="ORF">ACFFH7_30015</name>
</gene>
<evidence type="ECO:0000313" key="2">
    <source>
        <dbReference type="EMBL" id="MFC0545786.1"/>
    </source>
</evidence>
<accession>A0ABV6N166</accession>
<evidence type="ECO:0000313" key="3">
    <source>
        <dbReference type="Proteomes" id="UP001589810"/>
    </source>
</evidence>
<dbReference type="SUPFAM" id="SSF51735">
    <property type="entry name" value="NAD(P)-binding Rossmann-fold domains"/>
    <property type="match status" value="1"/>
</dbReference>
<dbReference type="EMBL" id="JBHLUD010000010">
    <property type="protein sequence ID" value="MFC0545786.1"/>
    <property type="molecule type" value="Genomic_DNA"/>
</dbReference>
<proteinExistence type="predicted"/>
<organism evidence="2 3">
    <name type="scientific">Kutzneria chonburiensis</name>
    <dbReference type="NCBI Taxonomy" id="1483604"/>
    <lineage>
        <taxon>Bacteria</taxon>
        <taxon>Bacillati</taxon>
        <taxon>Actinomycetota</taxon>
        <taxon>Actinomycetes</taxon>
        <taxon>Pseudonocardiales</taxon>
        <taxon>Pseudonocardiaceae</taxon>
        <taxon>Kutzneria</taxon>
    </lineage>
</organism>
<dbReference type="Proteomes" id="UP001589810">
    <property type="component" value="Unassembled WGS sequence"/>
</dbReference>
<dbReference type="PANTHER" id="PTHR11011:SF45">
    <property type="entry name" value="FATTY ACYL-COA REDUCTASE CG8306-RELATED"/>
    <property type="match status" value="1"/>
</dbReference>
<dbReference type="RefSeq" id="WP_273943680.1">
    <property type="nucleotide sequence ID" value="NZ_CP097263.1"/>
</dbReference>
<evidence type="ECO:0000259" key="1">
    <source>
        <dbReference type="Pfam" id="PF07993"/>
    </source>
</evidence>
<dbReference type="PANTHER" id="PTHR11011">
    <property type="entry name" value="MALE STERILITY PROTEIN 2-RELATED"/>
    <property type="match status" value="1"/>
</dbReference>
<dbReference type="InterPro" id="IPR026055">
    <property type="entry name" value="FAR"/>
</dbReference>
<feature type="domain" description="Thioester reductase (TE)" evidence="1">
    <location>
        <begin position="4"/>
        <end position="251"/>
    </location>
</feature>
<reference evidence="2 3" key="1">
    <citation type="submission" date="2024-09" db="EMBL/GenBank/DDBJ databases">
        <authorList>
            <person name="Sun Q."/>
            <person name="Mori K."/>
        </authorList>
    </citation>
    <scope>NUCLEOTIDE SEQUENCE [LARGE SCALE GENOMIC DNA]</scope>
    <source>
        <strain evidence="2 3">TBRC 1432</strain>
    </source>
</reference>
<dbReference type="Pfam" id="PF07993">
    <property type="entry name" value="NAD_binding_4"/>
    <property type="match status" value="1"/>
</dbReference>
<protein>
    <submittedName>
        <fullName evidence="2">SDR family oxidoreductase</fullName>
    </submittedName>
</protein>
<dbReference type="Gene3D" id="3.40.50.720">
    <property type="entry name" value="NAD(P)-binding Rossmann-like Domain"/>
    <property type="match status" value="1"/>
</dbReference>